<dbReference type="GO" id="GO:0031507">
    <property type="term" value="P:heterochromatin formation"/>
    <property type="evidence" value="ECO:0007669"/>
    <property type="project" value="TreeGrafter"/>
</dbReference>
<evidence type="ECO:0000256" key="19">
    <source>
        <dbReference type="SAM" id="MobiDB-lite"/>
    </source>
</evidence>
<dbReference type="GO" id="GO:0005652">
    <property type="term" value="C:nuclear lamina"/>
    <property type="evidence" value="ECO:0007669"/>
    <property type="project" value="TreeGrafter"/>
</dbReference>
<dbReference type="Proteomes" id="UP000682733">
    <property type="component" value="Unassembled WGS sequence"/>
</dbReference>
<feature type="signal peptide" evidence="17">
    <location>
        <begin position="1"/>
        <end position="21"/>
    </location>
</feature>
<dbReference type="InterPro" id="IPR038050">
    <property type="entry name" value="Neuro_actylchol_rec"/>
</dbReference>
<feature type="transmembrane region" description="Helical" evidence="17">
    <location>
        <begin position="237"/>
        <end position="258"/>
    </location>
</feature>
<dbReference type="GO" id="GO:0005200">
    <property type="term" value="F:structural constituent of cytoskeleton"/>
    <property type="evidence" value="ECO:0007669"/>
    <property type="project" value="TreeGrafter"/>
</dbReference>
<keyword evidence="5 17" id="KW-1133">Transmembrane helix</keyword>
<dbReference type="PROSITE" id="PS00236">
    <property type="entry name" value="NEUROTR_ION_CHANNEL"/>
    <property type="match status" value="1"/>
</dbReference>
<keyword evidence="2" id="KW-1003">Cell membrane</keyword>
<feature type="transmembrane region" description="Helical" evidence="17">
    <location>
        <begin position="264"/>
        <end position="282"/>
    </location>
</feature>
<feature type="region of interest" description="Disordered" evidence="19">
    <location>
        <begin position="352"/>
        <end position="372"/>
    </location>
</feature>
<dbReference type="InterPro" id="IPR006029">
    <property type="entry name" value="Neurotrans-gated_channel_TM"/>
</dbReference>
<keyword evidence="6" id="KW-0770">Synapse</keyword>
<comment type="similarity">
    <text evidence="16">Belongs to the intermediate filament family.</text>
</comment>
<protein>
    <recommendedName>
        <fullName evidence="20">IF rod domain-containing protein</fullName>
    </recommendedName>
</protein>
<feature type="transmembrane region" description="Helical" evidence="17">
    <location>
        <begin position="327"/>
        <end position="346"/>
    </location>
</feature>
<keyword evidence="14 17" id="KW-0407">Ion channel</keyword>
<dbReference type="InterPro" id="IPR018000">
    <property type="entry name" value="Neurotransmitter_ion_chnl_CS"/>
</dbReference>
<feature type="domain" description="IF rod" evidence="20">
    <location>
        <begin position="643"/>
        <end position="1000"/>
    </location>
</feature>
<keyword evidence="1 17" id="KW-0813">Transport</keyword>
<feature type="coiled-coil region" evidence="18">
    <location>
        <begin position="633"/>
        <end position="801"/>
    </location>
</feature>
<dbReference type="InterPro" id="IPR036719">
    <property type="entry name" value="Neuro-gated_channel_TM_sf"/>
</dbReference>
<evidence type="ECO:0000256" key="5">
    <source>
        <dbReference type="ARBA" id="ARBA00022989"/>
    </source>
</evidence>
<dbReference type="InterPro" id="IPR036734">
    <property type="entry name" value="Neur_chan_lig-bd_sf"/>
</dbReference>
<evidence type="ECO:0000256" key="6">
    <source>
        <dbReference type="ARBA" id="ARBA00023018"/>
    </source>
</evidence>
<dbReference type="Pfam" id="PF00038">
    <property type="entry name" value="Filament"/>
    <property type="match status" value="1"/>
</dbReference>
<sequence length="1119" mass="128180">MRNAGLILFLFENCFISILTASYHEEKLIRTLLSDTNYSKKVRPNGIVIVDFRLIFNQIINMIEKEQIMVSNVFVDQKWKDSRLMWNQAEYDNITLLRIPASMLWYPDTFLYNTADNTGYLIPQESQNMVINNNGIVVWPMPLAHLRTRCRMGIKHFPFDEQSCEMVFGSWSHTKKLIQYKFWEEHPELPDYAPNNEWKLLAVKQTIKEQEFANWIEKDPFYEINFTVLIRRKPLQAIYNTVVPALMLTILTLVSFFIPFAQEMQIGISIMLAYSVFSLRLSEDVPSQSDSVHLISLYLTVCMCYSLLAMTWFAFTNKLREKKRLPYWIRWLALDYLAYVVCATNMHRKATRLSPQSTSRTTTRPLPSQHSPLLITQNNNANIVEYSNSFYSETDSIQNHHQFPKLIILPKSQTFLSEQNEPASSQRTSTTINGRRRRSLTPVDLQNETTIWIRRGTVPTTHEFIRHRPNGPCDNTVSGQSTQRKGSRLKSSKNTMTSISKDKESLYAIHIYNRLVFAMFLLFVFVLNIYTWFFYSQQTTFAIMHQYDRIVEDDYHNVSTSTYKSQIGPRTTNVQRPRNMAANSGVMTRIFQSYSSHGSGAGVGGFGGGLAGLAGIGGSSGIPMRPGRGGSALVGVNETRVREKRDLEQLNDKFAQYLEKVRFLEAQNRKLQLELEAIQSRAGQGSSKIKEMYEIEMNQARNLIDDTGRDRAAAEVKAQKAEQEAGRYRQRYDEVVNLRNTDRSNVDRLQQQIAENEAQINLFRRRLGDLDDEARRYKAEAQRLTSEIARLQNDIQNETFLKSTLDTEKLALEDELTMLKQMHESDLNELRSRTVVDVSLDPSHFFRNELAQAIRDIRNEYEAANDQRRSELHNRYMVSYNEIVSRYTPRQELDPIRHEHTRIQEEKLRTQLLQTKNEMGYMRAKNEDLKNRIKEIQLYIDQERDGGGRHLQKNAADIEELRRRLEQLTREYEEVTTMKTSLEKEIGTYRQLLEGNDGLRPIVDHVLEEARRMETERMSRASESSGYLGYGGGGGARGGSTTIQLTHMSTSGSGAGSSYGGLGSMLSGGVRPSTNAYSTLSSGFGAGRSGEGAGATGSARSSYSTTSSVRQYSSGQGQY</sequence>
<dbReference type="GO" id="GO:0045211">
    <property type="term" value="C:postsynaptic membrane"/>
    <property type="evidence" value="ECO:0007669"/>
    <property type="project" value="InterPro"/>
</dbReference>
<dbReference type="SUPFAM" id="SSF63712">
    <property type="entry name" value="Nicotinic receptor ligand binding domain-like"/>
    <property type="match status" value="1"/>
</dbReference>
<dbReference type="GO" id="GO:0022848">
    <property type="term" value="F:acetylcholine-gated monoatomic cation-selective channel activity"/>
    <property type="evidence" value="ECO:0007669"/>
    <property type="project" value="InterPro"/>
</dbReference>
<dbReference type="PANTHER" id="PTHR45721">
    <property type="entry name" value="LAMIN DM0-RELATED"/>
    <property type="match status" value="1"/>
</dbReference>
<feature type="compositionally biased region" description="Polar residues" evidence="19">
    <location>
        <begin position="473"/>
        <end position="484"/>
    </location>
</feature>
<dbReference type="GO" id="GO:0004888">
    <property type="term" value="F:transmembrane signaling receptor activity"/>
    <property type="evidence" value="ECO:0007669"/>
    <property type="project" value="InterPro"/>
</dbReference>
<comment type="caution">
    <text evidence="22">The sequence shown here is derived from an EMBL/GenBank/DDBJ whole genome shotgun (WGS) entry which is preliminary data.</text>
</comment>
<keyword evidence="7 18" id="KW-0175">Coiled coil</keyword>
<keyword evidence="9 17" id="KW-0472">Membrane</keyword>
<evidence type="ECO:0000256" key="2">
    <source>
        <dbReference type="ARBA" id="ARBA00022475"/>
    </source>
</evidence>
<evidence type="ECO:0000259" key="20">
    <source>
        <dbReference type="PROSITE" id="PS51842"/>
    </source>
</evidence>
<dbReference type="Pfam" id="PF02932">
    <property type="entry name" value="Neur_chan_memb"/>
    <property type="match status" value="1"/>
</dbReference>
<dbReference type="PROSITE" id="PS00226">
    <property type="entry name" value="IF_ROD_1"/>
    <property type="match status" value="1"/>
</dbReference>
<dbReference type="SUPFAM" id="SSF64593">
    <property type="entry name" value="Intermediate filament protein, coiled coil region"/>
    <property type="match status" value="2"/>
</dbReference>
<feature type="transmembrane region" description="Helical" evidence="17">
    <location>
        <begin position="294"/>
        <end position="315"/>
    </location>
</feature>
<dbReference type="GO" id="GO:0007097">
    <property type="term" value="P:nuclear migration"/>
    <property type="evidence" value="ECO:0007669"/>
    <property type="project" value="TreeGrafter"/>
</dbReference>
<dbReference type="SMART" id="SM01391">
    <property type="entry name" value="Filament"/>
    <property type="match status" value="1"/>
</dbReference>
<dbReference type="InterPro" id="IPR039008">
    <property type="entry name" value="IF_rod_dom"/>
</dbReference>
<evidence type="ECO:0000256" key="11">
    <source>
        <dbReference type="ARBA" id="ARBA00023170"/>
    </source>
</evidence>
<dbReference type="InterPro" id="IPR018039">
    <property type="entry name" value="IF_conserved"/>
</dbReference>
<feature type="chain" id="PRO_5035955126" description="IF rod domain-containing protein" evidence="17">
    <location>
        <begin position="22"/>
        <end position="1119"/>
    </location>
</feature>
<proteinExistence type="inferred from homology"/>
<feature type="region of interest" description="Disordered" evidence="19">
    <location>
        <begin position="463"/>
        <end position="495"/>
    </location>
</feature>
<evidence type="ECO:0000313" key="21">
    <source>
        <dbReference type="EMBL" id="CAF1080378.1"/>
    </source>
</evidence>
<evidence type="ECO:0000256" key="1">
    <source>
        <dbReference type="ARBA" id="ARBA00022448"/>
    </source>
</evidence>
<dbReference type="InterPro" id="IPR006201">
    <property type="entry name" value="Neur_channel"/>
</dbReference>
<keyword evidence="3 17" id="KW-0812">Transmembrane</keyword>
<evidence type="ECO:0000256" key="18">
    <source>
        <dbReference type="SAM" id="Coils"/>
    </source>
</evidence>
<feature type="region of interest" description="Disordered" evidence="19">
    <location>
        <begin position="1087"/>
        <end position="1119"/>
    </location>
</feature>
<dbReference type="Gene3D" id="1.20.5.1160">
    <property type="entry name" value="Vasodilator-stimulated phosphoprotein"/>
    <property type="match status" value="1"/>
</dbReference>
<evidence type="ECO:0000313" key="22">
    <source>
        <dbReference type="EMBL" id="CAF3843431.1"/>
    </source>
</evidence>
<dbReference type="Gene3D" id="1.20.5.170">
    <property type="match status" value="1"/>
</dbReference>
<keyword evidence="11" id="KW-0675">Receptor</keyword>
<feature type="coiled-coil region" evidence="18">
    <location>
        <begin position="847"/>
        <end position="874"/>
    </location>
</feature>
<evidence type="ECO:0000256" key="17">
    <source>
        <dbReference type="RuleBase" id="RU000687"/>
    </source>
</evidence>
<comment type="subcellular location">
    <subcellularLocation>
        <location evidence="15">Synaptic cell membrane</location>
        <topology evidence="15">Multi-pass membrane protein</topology>
    </subcellularLocation>
</comment>
<dbReference type="InterPro" id="IPR006202">
    <property type="entry name" value="Neur_chan_lig-bd"/>
</dbReference>
<evidence type="ECO:0000256" key="14">
    <source>
        <dbReference type="ARBA" id="ARBA00023303"/>
    </source>
</evidence>
<dbReference type="Pfam" id="PF02931">
    <property type="entry name" value="Neur_chan_LBD"/>
    <property type="match status" value="1"/>
</dbReference>
<feature type="compositionally biased region" description="Low complexity" evidence="19">
    <location>
        <begin position="352"/>
        <end position="369"/>
    </location>
</feature>
<dbReference type="Proteomes" id="UP000677228">
    <property type="component" value="Unassembled WGS sequence"/>
</dbReference>
<evidence type="ECO:0000256" key="7">
    <source>
        <dbReference type="ARBA" id="ARBA00023054"/>
    </source>
</evidence>
<evidence type="ECO:0000313" key="23">
    <source>
        <dbReference type="Proteomes" id="UP000682733"/>
    </source>
</evidence>
<name>A0A8S2K9U1_9BILA</name>
<evidence type="ECO:0000256" key="16">
    <source>
        <dbReference type="RuleBase" id="RU000685"/>
    </source>
</evidence>
<evidence type="ECO:0000256" key="15">
    <source>
        <dbReference type="ARBA" id="ARBA00034099"/>
    </source>
</evidence>
<dbReference type="GO" id="GO:0051664">
    <property type="term" value="P:nuclear pore localization"/>
    <property type="evidence" value="ECO:0007669"/>
    <property type="project" value="TreeGrafter"/>
</dbReference>
<dbReference type="GO" id="GO:0090435">
    <property type="term" value="P:protein localization to nuclear envelope"/>
    <property type="evidence" value="ECO:0007669"/>
    <property type="project" value="TreeGrafter"/>
</dbReference>
<comment type="similarity">
    <text evidence="17">Belongs to the ligand-gated ion channel (TC 1.A.9) family.</text>
</comment>
<dbReference type="InterPro" id="IPR002394">
    <property type="entry name" value="Nicotinic_acetylcholine_rcpt"/>
</dbReference>
<dbReference type="Gene3D" id="1.20.58.390">
    <property type="entry name" value="Neurotransmitter-gated ion-channel transmembrane domain"/>
    <property type="match status" value="1"/>
</dbReference>
<dbReference type="CDD" id="cd19051">
    <property type="entry name" value="LGIC_TM_cation"/>
    <property type="match status" value="1"/>
</dbReference>
<gene>
    <name evidence="21" type="ORF">OVA965_LOCUS18331</name>
    <name evidence="22" type="ORF">TMI583_LOCUS18342</name>
</gene>
<keyword evidence="4 16" id="KW-0403">Intermediate filament</keyword>
<dbReference type="PANTHER" id="PTHR45721:SF12">
    <property type="entry name" value="INTERMEDIATE FILAMENT PROTEIN IFA-1"/>
    <property type="match status" value="1"/>
</dbReference>
<dbReference type="PRINTS" id="PR00254">
    <property type="entry name" value="NICOTINICR"/>
</dbReference>
<evidence type="ECO:0000256" key="4">
    <source>
        <dbReference type="ARBA" id="ARBA00022754"/>
    </source>
</evidence>
<keyword evidence="10" id="KW-1015">Disulfide bond</keyword>
<keyword evidence="13" id="KW-1071">Ligand-gated ion channel</keyword>
<organism evidence="22 23">
    <name type="scientific">Didymodactylos carnosus</name>
    <dbReference type="NCBI Taxonomy" id="1234261"/>
    <lineage>
        <taxon>Eukaryota</taxon>
        <taxon>Metazoa</taxon>
        <taxon>Spiralia</taxon>
        <taxon>Gnathifera</taxon>
        <taxon>Rotifera</taxon>
        <taxon>Eurotatoria</taxon>
        <taxon>Bdelloidea</taxon>
        <taxon>Philodinida</taxon>
        <taxon>Philodinidae</taxon>
        <taxon>Didymodactylos</taxon>
    </lineage>
</organism>
<dbReference type="PRINTS" id="PR00252">
    <property type="entry name" value="NRIONCHANNEL"/>
</dbReference>
<evidence type="ECO:0000256" key="13">
    <source>
        <dbReference type="ARBA" id="ARBA00023286"/>
    </source>
</evidence>
<keyword evidence="17" id="KW-0732">Signal</keyword>
<dbReference type="GO" id="GO:0005882">
    <property type="term" value="C:intermediate filament"/>
    <property type="evidence" value="ECO:0007669"/>
    <property type="project" value="UniProtKB-KW"/>
</dbReference>
<dbReference type="GO" id="GO:0006998">
    <property type="term" value="P:nuclear envelope organization"/>
    <property type="evidence" value="ECO:0007669"/>
    <property type="project" value="TreeGrafter"/>
</dbReference>
<evidence type="ECO:0000256" key="3">
    <source>
        <dbReference type="ARBA" id="ARBA00022692"/>
    </source>
</evidence>
<dbReference type="EMBL" id="CAJOBA010009087">
    <property type="protein sequence ID" value="CAF3843431.1"/>
    <property type="molecule type" value="Genomic_DNA"/>
</dbReference>
<evidence type="ECO:0000256" key="12">
    <source>
        <dbReference type="ARBA" id="ARBA00023180"/>
    </source>
</evidence>
<dbReference type="FunFam" id="2.70.170.10:FF:000028">
    <property type="entry name" value="AcetylCholine Receptor"/>
    <property type="match status" value="1"/>
</dbReference>
<feature type="transmembrane region" description="Helical" evidence="17">
    <location>
        <begin position="515"/>
        <end position="535"/>
    </location>
</feature>
<feature type="coiled-coil region" evidence="18">
    <location>
        <begin position="948"/>
        <end position="985"/>
    </location>
</feature>
<reference evidence="22" key="1">
    <citation type="submission" date="2021-02" db="EMBL/GenBank/DDBJ databases">
        <authorList>
            <person name="Nowell W R."/>
        </authorList>
    </citation>
    <scope>NUCLEOTIDE SEQUENCE</scope>
</reference>
<dbReference type="Gene3D" id="2.70.170.10">
    <property type="entry name" value="Neurotransmitter-gated ion-channel ligand-binding domain"/>
    <property type="match status" value="1"/>
</dbReference>
<dbReference type="CDD" id="cd18997">
    <property type="entry name" value="LGIC_ECD_nAChR"/>
    <property type="match status" value="1"/>
</dbReference>
<dbReference type="SUPFAM" id="SSF90112">
    <property type="entry name" value="Neurotransmitter-gated ion-channel transmembrane pore"/>
    <property type="match status" value="1"/>
</dbReference>
<feature type="compositionally biased region" description="Low complexity" evidence="19">
    <location>
        <begin position="1096"/>
        <end position="1119"/>
    </location>
</feature>
<dbReference type="EMBL" id="CAJNOK010009072">
    <property type="protein sequence ID" value="CAF1080378.1"/>
    <property type="molecule type" value="Genomic_DNA"/>
</dbReference>
<evidence type="ECO:0000256" key="10">
    <source>
        <dbReference type="ARBA" id="ARBA00023157"/>
    </source>
</evidence>
<dbReference type="AlphaFoldDB" id="A0A8S2K9U1"/>
<keyword evidence="12" id="KW-0325">Glycoprotein</keyword>
<dbReference type="PROSITE" id="PS51842">
    <property type="entry name" value="IF_ROD_2"/>
    <property type="match status" value="1"/>
</dbReference>
<keyword evidence="8 17" id="KW-0406">Ion transport</keyword>
<evidence type="ECO:0000256" key="8">
    <source>
        <dbReference type="ARBA" id="ARBA00023065"/>
    </source>
</evidence>
<evidence type="ECO:0000256" key="9">
    <source>
        <dbReference type="ARBA" id="ARBA00023136"/>
    </source>
</evidence>
<accession>A0A8S2K9U1</accession>